<dbReference type="Proteomes" id="UP000037460">
    <property type="component" value="Unassembled WGS sequence"/>
</dbReference>
<dbReference type="EMBL" id="JWZX01003092">
    <property type="protein sequence ID" value="KOO24440.1"/>
    <property type="molecule type" value="Genomic_DNA"/>
</dbReference>
<accession>A0A0M0JDA0</accession>
<keyword evidence="3" id="KW-0378">Hydrolase</keyword>
<sequence>MPPQRASASGPPEGDPPEAPDGSSSTPRSRGWFSMAKEGYEDIVKAIIRPPRAPYTLADLGPSEFEYGGKAFMREDCQVENARGLKLEGSFWRRRELPEVGAPCVIYMHGNASCRAEALQIMAAVFATGANVFSFDFAGCGLSTGEFISLGWHEKDDVAAVIEHLRRTGLVTSIALWGRSMGSVSAVLQASRDASIAGLVLDSPFASLEQVALELVTSAPETVPGAPHVPPFLVKTALTFVAGSVKRRANFDLYKLRPVDAAKTCFVPALFGCGDADVLVRPHHSQLIYDAYAGDKNLVKFSGDHNDVRPGFFNDSACIFLKQVLLIPEELALHGVPVDRDNRPMHIGYAFHAAANGGGGTRYSGGMGRAHQLEAQRLVMAQRLAMMREQEDAMLMQAIAASLEDGRSGGGPRDGAHIGAREPVSDPPPAAAQDDAKPQSEAQGMPRPPTAPPLEPLAAAVPGGDDDEDEALMREAIRLSLEAAPP</sequence>
<dbReference type="InterPro" id="IPR029058">
    <property type="entry name" value="AB_hydrolase_fold"/>
</dbReference>
<feature type="compositionally biased region" description="Low complexity" evidence="1">
    <location>
        <begin position="1"/>
        <end position="12"/>
    </location>
</feature>
<proteinExistence type="predicted"/>
<evidence type="ECO:0000256" key="1">
    <source>
        <dbReference type="SAM" id="MobiDB-lite"/>
    </source>
</evidence>
<feature type="region of interest" description="Disordered" evidence="1">
    <location>
        <begin position="1"/>
        <end position="31"/>
    </location>
</feature>
<dbReference type="InterPro" id="IPR052920">
    <property type="entry name" value="DNA-binding_regulatory"/>
</dbReference>
<feature type="compositionally biased region" description="Basic and acidic residues" evidence="1">
    <location>
        <begin position="414"/>
        <end position="424"/>
    </location>
</feature>
<name>A0A0M0JDA0_9EUKA</name>
<dbReference type="Gene3D" id="3.40.50.1820">
    <property type="entry name" value="alpha/beta hydrolase"/>
    <property type="match status" value="1"/>
</dbReference>
<dbReference type="GO" id="GO:0016787">
    <property type="term" value="F:hydrolase activity"/>
    <property type="evidence" value="ECO:0007669"/>
    <property type="project" value="UniProtKB-KW"/>
</dbReference>
<organism evidence="3 4">
    <name type="scientific">Chrysochromulina tobinii</name>
    <dbReference type="NCBI Taxonomy" id="1460289"/>
    <lineage>
        <taxon>Eukaryota</taxon>
        <taxon>Haptista</taxon>
        <taxon>Haptophyta</taxon>
        <taxon>Prymnesiophyceae</taxon>
        <taxon>Prymnesiales</taxon>
        <taxon>Chrysochromulinaceae</taxon>
        <taxon>Chrysochromulina</taxon>
    </lineage>
</organism>
<keyword evidence="4" id="KW-1185">Reference proteome</keyword>
<evidence type="ECO:0000313" key="3">
    <source>
        <dbReference type="EMBL" id="KOO24440.1"/>
    </source>
</evidence>
<dbReference type="PANTHER" id="PTHR43358">
    <property type="entry name" value="ALPHA/BETA-HYDROLASE"/>
    <property type="match status" value="1"/>
</dbReference>
<dbReference type="InterPro" id="IPR022742">
    <property type="entry name" value="Hydrolase_4"/>
</dbReference>
<reference evidence="4" key="1">
    <citation type="journal article" date="2015" name="PLoS Genet.">
        <title>Genome Sequence and Transcriptome Analyses of Chrysochromulina tobin: Metabolic Tools for Enhanced Algal Fitness in the Prominent Order Prymnesiales (Haptophyceae).</title>
        <authorList>
            <person name="Hovde B.T."/>
            <person name="Deodato C.R."/>
            <person name="Hunsperger H.M."/>
            <person name="Ryken S.A."/>
            <person name="Yost W."/>
            <person name="Jha R.K."/>
            <person name="Patterson J."/>
            <person name="Monnat R.J. Jr."/>
            <person name="Barlow S.B."/>
            <person name="Starkenburg S.R."/>
            <person name="Cattolico R.A."/>
        </authorList>
    </citation>
    <scope>NUCLEOTIDE SEQUENCE</scope>
    <source>
        <strain evidence="4">CCMP291</strain>
    </source>
</reference>
<feature type="region of interest" description="Disordered" evidence="1">
    <location>
        <begin position="404"/>
        <end position="469"/>
    </location>
</feature>
<dbReference type="Pfam" id="PF12146">
    <property type="entry name" value="Hydrolase_4"/>
    <property type="match status" value="1"/>
</dbReference>
<feature type="compositionally biased region" description="Pro residues" evidence="1">
    <location>
        <begin position="446"/>
        <end position="455"/>
    </location>
</feature>
<evidence type="ECO:0000259" key="2">
    <source>
        <dbReference type="Pfam" id="PF12146"/>
    </source>
</evidence>
<dbReference type="SUPFAM" id="SSF53474">
    <property type="entry name" value="alpha/beta-Hydrolases"/>
    <property type="match status" value="1"/>
</dbReference>
<dbReference type="PANTHER" id="PTHR43358:SF4">
    <property type="entry name" value="ALPHA_BETA HYDROLASE FOLD-1 DOMAIN-CONTAINING PROTEIN"/>
    <property type="match status" value="1"/>
</dbReference>
<protein>
    <submittedName>
        <fullName evidence="3">Alpha beta hydrolase fold-1 domain-containing protein</fullName>
    </submittedName>
</protein>
<gene>
    <name evidence="3" type="ORF">Ctob_002013</name>
</gene>
<comment type="caution">
    <text evidence="3">The sequence shown here is derived from an EMBL/GenBank/DDBJ whole genome shotgun (WGS) entry which is preliminary data.</text>
</comment>
<evidence type="ECO:0000313" key="4">
    <source>
        <dbReference type="Proteomes" id="UP000037460"/>
    </source>
</evidence>
<dbReference type="InterPro" id="IPR003903">
    <property type="entry name" value="UIM_dom"/>
</dbReference>
<dbReference type="AlphaFoldDB" id="A0A0M0JDA0"/>
<dbReference type="OrthoDB" id="10249433at2759"/>
<feature type="domain" description="Serine aminopeptidase S33" evidence="2">
    <location>
        <begin position="104"/>
        <end position="210"/>
    </location>
</feature>
<dbReference type="PROSITE" id="PS50330">
    <property type="entry name" value="UIM"/>
    <property type="match status" value="1"/>
</dbReference>